<reference evidence="1" key="1">
    <citation type="journal article" date="2014" name="Front. Microbiol.">
        <title>High frequency of phylogenetically diverse reductive dehalogenase-homologous genes in deep subseafloor sedimentary metagenomes.</title>
        <authorList>
            <person name="Kawai M."/>
            <person name="Futagami T."/>
            <person name="Toyoda A."/>
            <person name="Takaki Y."/>
            <person name="Nishi S."/>
            <person name="Hori S."/>
            <person name="Arai W."/>
            <person name="Tsubouchi T."/>
            <person name="Morono Y."/>
            <person name="Uchiyama I."/>
            <person name="Ito T."/>
            <person name="Fujiyama A."/>
            <person name="Inagaki F."/>
            <person name="Takami H."/>
        </authorList>
    </citation>
    <scope>NUCLEOTIDE SEQUENCE</scope>
    <source>
        <strain evidence="1">Expedition CK06-06</strain>
    </source>
</reference>
<dbReference type="AlphaFoldDB" id="X1V0Y4"/>
<dbReference type="EMBL" id="BARW01041248">
    <property type="protein sequence ID" value="GAJ23359.1"/>
    <property type="molecule type" value="Genomic_DNA"/>
</dbReference>
<name>X1V0Y4_9ZZZZ</name>
<comment type="caution">
    <text evidence="1">The sequence shown here is derived from an EMBL/GenBank/DDBJ whole genome shotgun (WGS) entry which is preliminary data.</text>
</comment>
<sequence length="31" mass="3577">PNLSIFIGCSDSNIDVLEEDERNQHNGFKER</sequence>
<evidence type="ECO:0000313" key="1">
    <source>
        <dbReference type="EMBL" id="GAJ23359.1"/>
    </source>
</evidence>
<proteinExistence type="predicted"/>
<accession>X1V0Y4</accession>
<organism evidence="1">
    <name type="scientific">marine sediment metagenome</name>
    <dbReference type="NCBI Taxonomy" id="412755"/>
    <lineage>
        <taxon>unclassified sequences</taxon>
        <taxon>metagenomes</taxon>
        <taxon>ecological metagenomes</taxon>
    </lineage>
</organism>
<gene>
    <name evidence="1" type="ORF">S12H4_61876</name>
</gene>
<feature type="non-terminal residue" evidence="1">
    <location>
        <position position="1"/>
    </location>
</feature>
<protein>
    <submittedName>
        <fullName evidence="1">Uncharacterized protein</fullName>
    </submittedName>
</protein>